<name>A0ABX0PMZ7_9GAMM</name>
<comment type="subcellular location">
    <subcellularLocation>
        <location evidence="5">Secreted</location>
    </subcellularLocation>
    <subcellularLocation>
        <location evidence="5">Bacterial flagellum</location>
    </subcellularLocation>
</comment>
<dbReference type="InterPro" id="IPR003481">
    <property type="entry name" value="FliD_N"/>
</dbReference>
<gene>
    <name evidence="8" type="primary">fliD</name>
    <name evidence="8" type="ORF">HBJ55_02520</name>
</gene>
<feature type="domain" description="Flagellar hook-associated protein 2 C-terminal" evidence="7">
    <location>
        <begin position="209"/>
        <end position="432"/>
    </location>
</feature>
<keyword evidence="5" id="KW-0964">Secreted</keyword>
<dbReference type="PANTHER" id="PTHR30288">
    <property type="entry name" value="FLAGELLAR CAP/ASSEMBLY PROTEIN FLID"/>
    <property type="match status" value="1"/>
</dbReference>
<dbReference type="Pfam" id="PF02465">
    <property type="entry name" value="FliD_N"/>
    <property type="match status" value="1"/>
</dbReference>
<comment type="caution">
    <text evidence="8">The sequence shown here is derived from an EMBL/GenBank/DDBJ whole genome shotgun (WGS) entry which is preliminary data.</text>
</comment>
<dbReference type="InterPro" id="IPR040026">
    <property type="entry name" value="FliD"/>
</dbReference>
<dbReference type="Pfam" id="PF07196">
    <property type="entry name" value="Flagellin_IN"/>
    <property type="match status" value="1"/>
</dbReference>
<comment type="similarity">
    <text evidence="1 5">Belongs to the FliD family.</text>
</comment>
<accession>A0ABX0PMZ7</accession>
<evidence type="ECO:0000256" key="3">
    <source>
        <dbReference type="ARBA" id="ARBA00023054"/>
    </source>
</evidence>
<evidence type="ECO:0000259" key="7">
    <source>
        <dbReference type="Pfam" id="PF07195"/>
    </source>
</evidence>
<dbReference type="EMBL" id="JAAQTO010000005">
    <property type="protein sequence ID" value="NIC04304.1"/>
    <property type="molecule type" value="Genomic_DNA"/>
</dbReference>
<feature type="coiled-coil region" evidence="5">
    <location>
        <begin position="388"/>
        <end position="415"/>
    </location>
</feature>
<dbReference type="RefSeq" id="WP_167110744.1">
    <property type="nucleotide sequence ID" value="NZ_JAAQTO010000005.1"/>
</dbReference>
<evidence type="ECO:0000313" key="8">
    <source>
        <dbReference type="EMBL" id="NIC04304.1"/>
    </source>
</evidence>
<keyword evidence="3 5" id="KW-0175">Coiled coil</keyword>
<evidence type="ECO:0000256" key="4">
    <source>
        <dbReference type="ARBA" id="ARBA00023143"/>
    </source>
</evidence>
<keyword evidence="9" id="KW-1185">Reference proteome</keyword>
<sequence length="453" mass="47762">MASISSLGVGSGLDLTGLLNQLNAAERQKLQPITAQRTQEQAKISAYGRLQSGLSKFQDAVTALNDAKLYQSLTSKTLGEGITATAGADASPGRYEVTVNHIAKAGSIASQGVASTTDPLVGAGGDTLTLTFEGKADVTVDLAEGGTLEDVRDAINAQADTGVSASIINDGSGYRLVVNSKETGFAESVTGMSFANTTLTEDTAVKVAGRDAELLINNITITSSSNQVEGAIQGVTLELDAAAAGKTSTIVVERDTEALKEAVTGFVTAYNELKSTIGRMTEATGDVETAGELVGDRTVRTIESRLSRNLGDLVAGGEIQMMSQLGISLKPNGRLELDEAKLDEVIANNPQAVSDFFAGDTEEAGMAGRLSGTLEQVLGDDGLVKSSIKSSETRVSSLEDRYERVETSIERTIERYRKQFGQLDVMLARMNSTGSYLMQQLDMLNMQMSQSKK</sequence>
<evidence type="ECO:0000256" key="2">
    <source>
        <dbReference type="ARBA" id="ARBA00011255"/>
    </source>
</evidence>
<proteinExistence type="inferred from homology"/>
<evidence type="ECO:0000256" key="5">
    <source>
        <dbReference type="RuleBase" id="RU362066"/>
    </source>
</evidence>
<evidence type="ECO:0000313" key="9">
    <source>
        <dbReference type="Proteomes" id="UP001318321"/>
    </source>
</evidence>
<comment type="function">
    <text evidence="5">Required for morphogenesis and for the elongation of the flagellar filament by facilitating polymerization of the flagellin monomers at the tip of growing filament. Forms a capping structure, which prevents flagellin subunits (transported through the central channel of the flagellum) from leaking out without polymerization at the distal end.</text>
</comment>
<dbReference type="InterPro" id="IPR010809">
    <property type="entry name" value="FliD_C"/>
</dbReference>
<dbReference type="PANTHER" id="PTHR30288:SF0">
    <property type="entry name" value="FLAGELLAR HOOK-ASSOCIATED PROTEIN 2"/>
    <property type="match status" value="1"/>
</dbReference>
<protein>
    <recommendedName>
        <fullName evidence="5">Flagellar hook-associated protein 2</fullName>
        <shortName evidence="5">HAP2</shortName>
    </recommendedName>
    <alternativeName>
        <fullName evidence="5">Flagellar cap protein</fullName>
    </alternativeName>
</protein>
<dbReference type="Proteomes" id="UP001318321">
    <property type="component" value="Unassembled WGS sequence"/>
</dbReference>
<comment type="subunit">
    <text evidence="2 5">Homopentamer.</text>
</comment>
<keyword evidence="8" id="KW-0966">Cell projection</keyword>
<dbReference type="InterPro" id="IPR010810">
    <property type="entry name" value="Flagellin_hook_IN_motif"/>
</dbReference>
<evidence type="ECO:0000259" key="6">
    <source>
        <dbReference type="Pfam" id="PF02465"/>
    </source>
</evidence>
<keyword evidence="8" id="KW-0969">Cilium</keyword>
<feature type="domain" description="Flagellar hook-associated protein 2 N-terminal" evidence="6">
    <location>
        <begin position="11"/>
        <end position="105"/>
    </location>
</feature>
<reference evidence="8 9" key="1">
    <citation type="submission" date="2020-03" db="EMBL/GenBank/DDBJ databases">
        <title>Identification of Halomonas strains.</title>
        <authorList>
            <person name="Xiao Z."/>
            <person name="Dong F."/>
            <person name="Wang Z."/>
            <person name="Zhao J.-Y."/>
        </authorList>
    </citation>
    <scope>NUCLEOTIDE SEQUENCE [LARGE SCALE GENOMIC DNA]</scope>
    <source>
        <strain evidence="8 9">DX6</strain>
    </source>
</reference>
<keyword evidence="4 5" id="KW-0975">Bacterial flagellum</keyword>
<dbReference type="Pfam" id="PF07195">
    <property type="entry name" value="FliD_C"/>
    <property type="match status" value="1"/>
</dbReference>
<organism evidence="8 9">
    <name type="scientific">Billgrantia bachuensis</name>
    <dbReference type="NCBI Taxonomy" id="2717286"/>
    <lineage>
        <taxon>Bacteria</taxon>
        <taxon>Pseudomonadati</taxon>
        <taxon>Pseudomonadota</taxon>
        <taxon>Gammaproteobacteria</taxon>
        <taxon>Oceanospirillales</taxon>
        <taxon>Halomonadaceae</taxon>
        <taxon>Billgrantia</taxon>
    </lineage>
</organism>
<evidence type="ECO:0000256" key="1">
    <source>
        <dbReference type="ARBA" id="ARBA00009764"/>
    </source>
</evidence>
<keyword evidence="8" id="KW-0282">Flagellum</keyword>